<evidence type="ECO:0000313" key="3">
    <source>
        <dbReference type="Proteomes" id="UP001346149"/>
    </source>
</evidence>
<feature type="compositionally biased region" description="Basic and acidic residues" evidence="1">
    <location>
        <begin position="75"/>
        <end position="98"/>
    </location>
</feature>
<dbReference type="EMBL" id="JAXQNO010000007">
    <property type="protein sequence ID" value="KAK4794775.1"/>
    <property type="molecule type" value="Genomic_DNA"/>
</dbReference>
<name>A0AAN7LXM3_TRANT</name>
<feature type="region of interest" description="Disordered" evidence="1">
    <location>
        <begin position="391"/>
        <end position="450"/>
    </location>
</feature>
<sequence length="545" mass="62138">MSRCFPFPPPGYVKKTQAESIDSVDLLKKDKLKDKKDKKEKNRVKLEGKERKENDLTDEKHKDKKEKKDKHRDKKEKERDKEKRRDKDHSSSSNDKKLPLQTGAIDKEKTPTEKGPLLPLLPVGQAGDRSIRKENERDVYRNSTPDGRRPIGQNINKTTATNNNSLRDTGDNNKYVHELKKRVRNDMTTGTQLAEKFMVAKRNDATVVQFSSKPSAGVKPEGREWNKEQRDNEQKLERVNGTLKVQKFDGAFQSQVQDITTPLEQKNGKEMEWRERSKGREGDDKWGDKSREKDREKKSQGQVELIKGQEVERTTESSEINKHSNQERLKFSRNNELLSSPNVKGLHQPAKEPKKMVAVFSDNINKRKVPEANGFLHANEIRLTKMPKQTLASHPPLENGRILESYPGPAQVSPPSGPTTNSNNIVRAKEDKKINGVKDTRPTPPISSPFNIQLSTLQVNSPLNEVPSVGPPHPDSRYLDEILSRVTRMEELPELGDDQGWLFDSKSEDSKKSHHMQVDQLPQVWGESLHIGSADIYALPYVVPF</sequence>
<feature type="compositionally biased region" description="Basic and acidic residues" evidence="1">
    <location>
        <begin position="307"/>
        <end position="330"/>
    </location>
</feature>
<feature type="compositionally biased region" description="Basic and acidic residues" evidence="1">
    <location>
        <begin position="266"/>
        <end position="299"/>
    </location>
</feature>
<accession>A0AAN7LXM3</accession>
<feature type="region of interest" description="Disordered" evidence="1">
    <location>
        <begin position="212"/>
        <end position="235"/>
    </location>
</feature>
<feature type="region of interest" description="Disordered" evidence="1">
    <location>
        <begin position="1"/>
        <end position="172"/>
    </location>
</feature>
<gene>
    <name evidence="2" type="ORF">SAY86_012769</name>
</gene>
<dbReference type="PANTHER" id="PTHR34660:SF3">
    <property type="entry name" value="RRM DOMAIN-CONTAINING PROTEIN"/>
    <property type="match status" value="1"/>
</dbReference>
<dbReference type="PANTHER" id="PTHR34660">
    <property type="entry name" value="MYB-LIKE PROTEIN X"/>
    <property type="match status" value="1"/>
</dbReference>
<evidence type="ECO:0000256" key="1">
    <source>
        <dbReference type="SAM" id="MobiDB-lite"/>
    </source>
</evidence>
<feature type="compositionally biased region" description="Polar residues" evidence="1">
    <location>
        <begin position="153"/>
        <end position="167"/>
    </location>
</feature>
<feature type="compositionally biased region" description="Polar residues" evidence="1">
    <location>
        <begin position="332"/>
        <end position="342"/>
    </location>
</feature>
<dbReference type="Proteomes" id="UP001346149">
    <property type="component" value="Unassembled WGS sequence"/>
</dbReference>
<feature type="compositionally biased region" description="Basic and acidic residues" evidence="1">
    <location>
        <begin position="427"/>
        <end position="441"/>
    </location>
</feature>
<reference evidence="2 3" key="1">
    <citation type="journal article" date="2023" name="Hortic Res">
        <title>Pangenome of water caltrop reveals structural variations and asymmetric subgenome divergence after allopolyploidization.</title>
        <authorList>
            <person name="Zhang X."/>
            <person name="Chen Y."/>
            <person name="Wang L."/>
            <person name="Yuan Y."/>
            <person name="Fang M."/>
            <person name="Shi L."/>
            <person name="Lu R."/>
            <person name="Comes H.P."/>
            <person name="Ma Y."/>
            <person name="Chen Y."/>
            <person name="Huang G."/>
            <person name="Zhou Y."/>
            <person name="Zheng Z."/>
            <person name="Qiu Y."/>
        </authorList>
    </citation>
    <scope>NUCLEOTIDE SEQUENCE [LARGE SCALE GENOMIC DNA]</scope>
    <source>
        <strain evidence="2">F231</strain>
    </source>
</reference>
<feature type="compositionally biased region" description="Basic residues" evidence="1">
    <location>
        <begin position="62"/>
        <end position="74"/>
    </location>
</feature>
<organism evidence="2 3">
    <name type="scientific">Trapa natans</name>
    <name type="common">Water chestnut</name>
    <dbReference type="NCBI Taxonomy" id="22666"/>
    <lineage>
        <taxon>Eukaryota</taxon>
        <taxon>Viridiplantae</taxon>
        <taxon>Streptophyta</taxon>
        <taxon>Embryophyta</taxon>
        <taxon>Tracheophyta</taxon>
        <taxon>Spermatophyta</taxon>
        <taxon>Magnoliopsida</taxon>
        <taxon>eudicotyledons</taxon>
        <taxon>Gunneridae</taxon>
        <taxon>Pentapetalae</taxon>
        <taxon>rosids</taxon>
        <taxon>malvids</taxon>
        <taxon>Myrtales</taxon>
        <taxon>Lythraceae</taxon>
        <taxon>Trapa</taxon>
    </lineage>
</organism>
<evidence type="ECO:0000313" key="2">
    <source>
        <dbReference type="EMBL" id="KAK4794775.1"/>
    </source>
</evidence>
<feature type="region of interest" description="Disordered" evidence="1">
    <location>
        <begin position="256"/>
        <end position="351"/>
    </location>
</feature>
<feature type="compositionally biased region" description="Basic and acidic residues" evidence="1">
    <location>
        <begin position="129"/>
        <end position="140"/>
    </location>
</feature>
<comment type="caution">
    <text evidence="2">The sequence shown here is derived from an EMBL/GenBank/DDBJ whole genome shotgun (WGS) entry which is preliminary data.</text>
</comment>
<proteinExistence type="predicted"/>
<feature type="compositionally biased region" description="Basic and acidic residues" evidence="1">
    <location>
        <begin position="220"/>
        <end position="235"/>
    </location>
</feature>
<keyword evidence="3" id="KW-1185">Reference proteome</keyword>
<dbReference type="AlphaFoldDB" id="A0AAN7LXM3"/>
<feature type="compositionally biased region" description="Pro residues" evidence="1">
    <location>
        <begin position="1"/>
        <end position="11"/>
    </location>
</feature>
<feature type="compositionally biased region" description="Basic and acidic residues" evidence="1">
    <location>
        <begin position="25"/>
        <end position="61"/>
    </location>
</feature>
<protein>
    <submittedName>
        <fullName evidence="2">Uncharacterized protein</fullName>
    </submittedName>
</protein>